<protein>
    <submittedName>
        <fullName evidence="3">Unnamed protein product</fullName>
    </submittedName>
</protein>
<evidence type="ECO:0000313" key="4">
    <source>
        <dbReference type="Proteomes" id="UP001165121"/>
    </source>
</evidence>
<gene>
    <name evidence="3" type="ORF">Pfra01_001909000</name>
</gene>
<keyword evidence="1" id="KW-0175">Coiled coil</keyword>
<dbReference type="OrthoDB" id="146718at2759"/>
<accession>A0A9W6Y023</accession>
<dbReference type="AlphaFoldDB" id="A0A9W6Y023"/>
<proteinExistence type="predicted"/>
<organism evidence="3 4">
    <name type="scientific">Phytophthora fragariaefolia</name>
    <dbReference type="NCBI Taxonomy" id="1490495"/>
    <lineage>
        <taxon>Eukaryota</taxon>
        <taxon>Sar</taxon>
        <taxon>Stramenopiles</taxon>
        <taxon>Oomycota</taxon>
        <taxon>Peronosporomycetes</taxon>
        <taxon>Peronosporales</taxon>
        <taxon>Peronosporaceae</taxon>
        <taxon>Phytophthora</taxon>
    </lineage>
</organism>
<evidence type="ECO:0000256" key="2">
    <source>
        <dbReference type="SAM" id="MobiDB-lite"/>
    </source>
</evidence>
<evidence type="ECO:0000256" key="1">
    <source>
        <dbReference type="SAM" id="Coils"/>
    </source>
</evidence>
<feature type="coiled-coil region" evidence="1">
    <location>
        <begin position="26"/>
        <end position="53"/>
    </location>
</feature>
<feature type="region of interest" description="Disordered" evidence="2">
    <location>
        <begin position="96"/>
        <end position="200"/>
    </location>
</feature>
<evidence type="ECO:0000313" key="3">
    <source>
        <dbReference type="EMBL" id="GMF48884.1"/>
    </source>
</evidence>
<name>A0A9W6Y023_9STRA</name>
<dbReference type="EMBL" id="BSXT01002421">
    <property type="protein sequence ID" value="GMF48884.1"/>
    <property type="molecule type" value="Genomic_DNA"/>
</dbReference>
<comment type="caution">
    <text evidence="3">The sequence shown here is derived from an EMBL/GenBank/DDBJ whole genome shotgun (WGS) entry which is preliminary data.</text>
</comment>
<feature type="compositionally biased region" description="Basic and acidic residues" evidence="2">
    <location>
        <begin position="178"/>
        <end position="189"/>
    </location>
</feature>
<keyword evidence="4" id="KW-1185">Reference proteome</keyword>
<sequence length="200" mass="21725">MTRERDRLQASNDYLAVEVDLAGAEILDFKAEFTDAERDLEDSEEQRRILEDSLALASGDEAEKKVTQIRGDLESRQQGHVDTVAELSRLRVVHNATLVDLDRERNPSGTSSEEPIPSRHSGFSGPRHIQTSRDDSATQNPNSTPPAKRHPASRDTAGLRGEHSTPDPANQGGEVDDDGGHVSEDHDGEVAPGGPDDSDS</sequence>
<reference evidence="3" key="1">
    <citation type="submission" date="2023-04" db="EMBL/GenBank/DDBJ databases">
        <title>Phytophthora fragariaefolia NBRC 109709.</title>
        <authorList>
            <person name="Ichikawa N."/>
            <person name="Sato H."/>
            <person name="Tonouchi N."/>
        </authorList>
    </citation>
    <scope>NUCLEOTIDE SEQUENCE</scope>
    <source>
        <strain evidence="3">NBRC 109709</strain>
    </source>
</reference>
<dbReference type="Proteomes" id="UP001165121">
    <property type="component" value="Unassembled WGS sequence"/>
</dbReference>